<proteinExistence type="predicted"/>
<organism evidence="3 4">
    <name type="scientific">Ophiophagus hannah</name>
    <name type="common">King cobra</name>
    <name type="synonym">Naja hannah</name>
    <dbReference type="NCBI Taxonomy" id="8665"/>
    <lineage>
        <taxon>Eukaryota</taxon>
        <taxon>Metazoa</taxon>
        <taxon>Chordata</taxon>
        <taxon>Craniata</taxon>
        <taxon>Vertebrata</taxon>
        <taxon>Euteleostomi</taxon>
        <taxon>Lepidosauria</taxon>
        <taxon>Squamata</taxon>
        <taxon>Bifurcata</taxon>
        <taxon>Unidentata</taxon>
        <taxon>Episquamata</taxon>
        <taxon>Toxicofera</taxon>
        <taxon>Serpentes</taxon>
        <taxon>Colubroidea</taxon>
        <taxon>Elapidae</taxon>
        <taxon>Elapinae</taxon>
        <taxon>Ophiophagus</taxon>
    </lineage>
</organism>
<comment type="caution">
    <text evidence="3">The sequence shown here is derived from an EMBL/GenBank/DDBJ whole genome shotgun (WGS) entry which is preliminary data.</text>
</comment>
<dbReference type="SUPFAM" id="SSF47923">
    <property type="entry name" value="Ypt/Rab-GAP domain of gyp1p"/>
    <property type="match status" value="1"/>
</dbReference>
<feature type="non-terminal residue" evidence="3">
    <location>
        <position position="1"/>
    </location>
</feature>
<dbReference type="SMART" id="SM00164">
    <property type="entry name" value="TBC"/>
    <property type="match status" value="1"/>
</dbReference>
<gene>
    <name evidence="3" type="primary">Tbc1d15</name>
    <name evidence="3" type="ORF">L345_03332</name>
</gene>
<keyword evidence="1" id="KW-0343">GTPase activation</keyword>
<protein>
    <submittedName>
        <fullName evidence="3">TBC1 domain family member 15</fullName>
    </submittedName>
</protein>
<evidence type="ECO:0000313" key="4">
    <source>
        <dbReference type="Proteomes" id="UP000018936"/>
    </source>
</evidence>
<dbReference type="PANTHER" id="PTHR22957:SF466">
    <property type="entry name" value="SI:DKEY-238D18.4"/>
    <property type="match status" value="1"/>
</dbReference>
<reference evidence="3 4" key="1">
    <citation type="journal article" date="2013" name="Proc. Natl. Acad. Sci. U.S.A.">
        <title>The king cobra genome reveals dynamic gene evolution and adaptation in the snake venom system.</title>
        <authorList>
            <person name="Vonk F.J."/>
            <person name="Casewell N.R."/>
            <person name="Henkel C.V."/>
            <person name="Heimberg A.M."/>
            <person name="Jansen H.J."/>
            <person name="McCleary R.J."/>
            <person name="Kerkkamp H.M."/>
            <person name="Vos R.A."/>
            <person name="Guerreiro I."/>
            <person name="Calvete J.J."/>
            <person name="Wuster W."/>
            <person name="Woods A.E."/>
            <person name="Logan J.M."/>
            <person name="Harrison R.A."/>
            <person name="Castoe T.A."/>
            <person name="de Koning A.P."/>
            <person name="Pollock D.D."/>
            <person name="Yandell M."/>
            <person name="Calderon D."/>
            <person name="Renjifo C."/>
            <person name="Currier R.B."/>
            <person name="Salgado D."/>
            <person name="Pla D."/>
            <person name="Sanz L."/>
            <person name="Hyder A.S."/>
            <person name="Ribeiro J.M."/>
            <person name="Arntzen J.W."/>
            <person name="van den Thillart G.E."/>
            <person name="Boetzer M."/>
            <person name="Pirovano W."/>
            <person name="Dirks R.P."/>
            <person name="Spaink H.P."/>
            <person name="Duboule D."/>
            <person name="McGlinn E."/>
            <person name="Kini R.M."/>
            <person name="Richardson M.K."/>
        </authorList>
    </citation>
    <scope>NUCLEOTIDE SEQUENCE</scope>
    <source>
        <tissue evidence="3">Blood</tissue>
    </source>
</reference>
<feature type="domain" description="Rab-GAP TBC" evidence="2">
    <location>
        <begin position="7"/>
        <end position="280"/>
    </location>
</feature>
<sequence>MLVTLLGTHPNERKITWKFLFGVYHEKSTTEERKELDRQMASQYQWMKHSWKQRFPWAATMRTQCDCDPNRSIMPAVELSLAIQKHNEDQREMEAANPPMDTNNENSASFQYVNEQQFQKALRDIDADIPRTDRHRTFFQREGLVKLLYLRDILITFAAFHQEIGYCRGMHYFASRFLETLDSETEAFWCFVGYMRRSAWGFTTTGVRRKIRKSSPVQEKVLSNTSCSLLIGVEVPAPITSVDRDEITFEVLLCIAVLIQNRKQLLQYQDVNDFFLFTQR</sequence>
<dbReference type="OrthoDB" id="10264062at2759"/>
<dbReference type="PANTHER" id="PTHR22957">
    <property type="entry name" value="TBC1 DOMAIN FAMILY MEMBER GTPASE-ACTIVATING PROTEIN"/>
    <property type="match status" value="1"/>
</dbReference>
<dbReference type="Pfam" id="PF00566">
    <property type="entry name" value="RabGAP-TBC"/>
    <property type="match status" value="1"/>
</dbReference>
<name>V8PA55_OPHHA</name>
<keyword evidence="4" id="KW-1185">Reference proteome</keyword>
<accession>V8PA55</accession>
<evidence type="ECO:0000259" key="2">
    <source>
        <dbReference type="PROSITE" id="PS50086"/>
    </source>
</evidence>
<dbReference type="InterPro" id="IPR035969">
    <property type="entry name" value="Rab-GAP_TBC_sf"/>
</dbReference>
<dbReference type="InterPro" id="IPR000195">
    <property type="entry name" value="Rab-GAP-TBC_dom"/>
</dbReference>
<dbReference type="AlphaFoldDB" id="V8PA55"/>
<dbReference type="EMBL" id="AZIM01000468">
    <property type="protein sequence ID" value="ETE70861.1"/>
    <property type="molecule type" value="Genomic_DNA"/>
</dbReference>
<dbReference type="Gene3D" id="1.10.8.270">
    <property type="entry name" value="putative rabgap domain of human tbc1 domain family member 14 like domains"/>
    <property type="match status" value="1"/>
</dbReference>
<evidence type="ECO:0000313" key="3">
    <source>
        <dbReference type="EMBL" id="ETE70861.1"/>
    </source>
</evidence>
<dbReference type="Proteomes" id="UP000018936">
    <property type="component" value="Unassembled WGS sequence"/>
</dbReference>
<dbReference type="GO" id="GO:0005096">
    <property type="term" value="F:GTPase activator activity"/>
    <property type="evidence" value="ECO:0007669"/>
    <property type="project" value="UniProtKB-KW"/>
</dbReference>
<dbReference type="PROSITE" id="PS50086">
    <property type="entry name" value="TBC_RABGAP"/>
    <property type="match status" value="1"/>
</dbReference>
<evidence type="ECO:0000256" key="1">
    <source>
        <dbReference type="ARBA" id="ARBA00022468"/>
    </source>
</evidence>